<dbReference type="RefSeq" id="WP_310377101.1">
    <property type="nucleotide sequence ID" value="NZ_JAVDXT010000007.1"/>
</dbReference>
<evidence type="ECO:0000256" key="1">
    <source>
        <dbReference type="ARBA" id="ARBA00023015"/>
    </source>
</evidence>
<dbReference type="SUPFAM" id="SSF64288">
    <property type="entry name" value="Chorismate lyase-like"/>
    <property type="match status" value="1"/>
</dbReference>
<evidence type="ECO:0000313" key="6">
    <source>
        <dbReference type="EMBL" id="MDR7380223.1"/>
    </source>
</evidence>
<accession>A0ABU2CFV8</accession>
<dbReference type="InterPro" id="IPR011663">
    <property type="entry name" value="UTRA"/>
</dbReference>
<dbReference type="SUPFAM" id="SSF46785">
    <property type="entry name" value="Winged helix' DNA-binding domain"/>
    <property type="match status" value="1"/>
</dbReference>
<keyword evidence="3" id="KW-0804">Transcription</keyword>
<dbReference type="PROSITE" id="PS50949">
    <property type="entry name" value="HTH_GNTR"/>
    <property type="match status" value="1"/>
</dbReference>
<dbReference type="NCBIfam" id="TIGR02018">
    <property type="entry name" value="his_ut_repres"/>
    <property type="match status" value="1"/>
</dbReference>
<dbReference type="InterPro" id="IPR000524">
    <property type="entry name" value="Tscrpt_reg_HTH_GntR"/>
</dbReference>
<dbReference type="PANTHER" id="PTHR44846:SF16">
    <property type="entry name" value="TRANSCRIPTIONAL REGULATOR PHNF-RELATED"/>
    <property type="match status" value="1"/>
</dbReference>
<dbReference type="Pfam" id="PF07702">
    <property type="entry name" value="UTRA"/>
    <property type="match status" value="1"/>
</dbReference>
<dbReference type="PRINTS" id="PR00035">
    <property type="entry name" value="HTHGNTR"/>
</dbReference>
<comment type="caution">
    <text evidence="6">The sequence shown here is derived from an EMBL/GenBank/DDBJ whole genome shotgun (WGS) entry which is preliminary data.</text>
</comment>
<gene>
    <name evidence="6" type="ORF">J2X19_004925</name>
</gene>
<dbReference type="InterPro" id="IPR010248">
    <property type="entry name" value="His_ut_repres"/>
</dbReference>
<proteinExistence type="predicted"/>
<keyword evidence="7" id="KW-1185">Reference proteome</keyword>
<dbReference type="EMBL" id="JAVDXT010000007">
    <property type="protein sequence ID" value="MDR7380223.1"/>
    <property type="molecule type" value="Genomic_DNA"/>
</dbReference>
<keyword evidence="2" id="KW-0238">DNA-binding</keyword>
<dbReference type="InterPro" id="IPR028978">
    <property type="entry name" value="Chorismate_lyase_/UTRA_dom_sf"/>
</dbReference>
<dbReference type="Gene3D" id="1.10.10.10">
    <property type="entry name" value="Winged helix-like DNA-binding domain superfamily/Winged helix DNA-binding domain"/>
    <property type="match status" value="1"/>
</dbReference>
<dbReference type="InterPro" id="IPR050679">
    <property type="entry name" value="Bact_HTH_transcr_reg"/>
</dbReference>
<evidence type="ECO:0000256" key="3">
    <source>
        <dbReference type="ARBA" id="ARBA00023163"/>
    </source>
</evidence>
<keyword evidence="1" id="KW-0805">Transcription regulation</keyword>
<protein>
    <recommendedName>
        <fullName evidence="4">Histidine utilization repressor</fullName>
    </recommendedName>
</protein>
<dbReference type="SMART" id="SM00866">
    <property type="entry name" value="UTRA"/>
    <property type="match status" value="1"/>
</dbReference>
<dbReference type="InterPro" id="IPR036388">
    <property type="entry name" value="WH-like_DNA-bd_sf"/>
</dbReference>
<name>A0ABU2CFV8_9BURK</name>
<dbReference type="InterPro" id="IPR036390">
    <property type="entry name" value="WH_DNA-bd_sf"/>
</dbReference>
<evidence type="ECO:0000313" key="7">
    <source>
        <dbReference type="Proteomes" id="UP001180487"/>
    </source>
</evidence>
<dbReference type="SMART" id="SM00345">
    <property type="entry name" value="HTH_GNTR"/>
    <property type="match status" value="1"/>
</dbReference>
<feature type="domain" description="HTH gntR-type" evidence="5">
    <location>
        <begin position="28"/>
        <end position="96"/>
    </location>
</feature>
<evidence type="ECO:0000256" key="2">
    <source>
        <dbReference type="ARBA" id="ARBA00023125"/>
    </source>
</evidence>
<dbReference type="Proteomes" id="UP001180487">
    <property type="component" value="Unassembled WGS sequence"/>
</dbReference>
<sequence>MSSKLSLVRPTTRNKASGVDAAQLPQNVALYQQIKDFIASKIQDGTWNAGDRLPSENDLVVQFGMSRMTVNRALRELVEQGRIKRIAGVGSFVADEKPQANLLQIVSLAEDIRRRGHDYQCNVVTVERVSASLEIASALGLGTGESVFHTVCVHLEDGVPMQLEDRYVNPRVVPDFIQQDFHREQPSDFLVRTVLFDQMEHVVDAVLPTAAQASLLQMDAHLPCLLLTRRTWTRETPITLVRCLHPGTRYRLGSRFRTDGNAVTS</sequence>
<dbReference type="Pfam" id="PF00392">
    <property type="entry name" value="GntR"/>
    <property type="match status" value="1"/>
</dbReference>
<evidence type="ECO:0000259" key="5">
    <source>
        <dbReference type="PROSITE" id="PS50949"/>
    </source>
</evidence>
<evidence type="ECO:0000256" key="4">
    <source>
        <dbReference type="NCBIfam" id="TIGR02018"/>
    </source>
</evidence>
<dbReference type="Gene3D" id="3.40.1410.10">
    <property type="entry name" value="Chorismate lyase-like"/>
    <property type="match status" value="1"/>
</dbReference>
<dbReference type="CDD" id="cd07377">
    <property type="entry name" value="WHTH_GntR"/>
    <property type="match status" value="1"/>
</dbReference>
<organism evidence="6 7">
    <name type="scientific">Rhodoferax ferrireducens</name>
    <dbReference type="NCBI Taxonomy" id="192843"/>
    <lineage>
        <taxon>Bacteria</taxon>
        <taxon>Pseudomonadati</taxon>
        <taxon>Pseudomonadota</taxon>
        <taxon>Betaproteobacteria</taxon>
        <taxon>Burkholderiales</taxon>
        <taxon>Comamonadaceae</taxon>
        <taxon>Rhodoferax</taxon>
    </lineage>
</organism>
<reference evidence="6 7" key="1">
    <citation type="submission" date="2023-07" db="EMBL/GenBank/DDBJ databases">
        <title>Sorghum-associated microbial communities from plants grown in Nebraska, USA.</title>
        <authorList>
            <person name="Schachtman D."/>
        </authorList>
    </citation>
    <scope>NUCLEOTIDE SEQUENCE [LARGE SCALE GENOMIC DNA]</scope>
    <source>
        <strain evidence="6 7">BE313</strain>
    </source>
</reference>
<dbReference type="PANTHER" id="PTHR44846">
    <property type="entry name" value="MANNOSYL-D-GLYCERATE TRANSPORT/METABOLISM SYSTEM REPRESSOR MNGR-RELATED"/>
    <property type="match status" value="1"/>
</dbReference>